<dbReference type="PANTHER" id="PTHR43877">
    <property type="entry name" value="AMINOALKYLPHOSPHONATE N-ACETYLTRANSFERASE-RELATED-RELATED"/>
    <property type="match status" value="1"/>
</dbReference>
<dbReference type="RefSeq" id="WP_107755106.1">
    <property type="nucleotide sequence ID" value="NZ_QBKF01000021.1"/>
</dbReference>
<protein>
    <submittedName>
        <fullName evidence="4">GNAT family N-acetyltransferase</fullName>
    </submittedName>
</protein>
<evidence type="ECO:0000259" key="3">
    <source>
        <dbReference type="PROSITE" id="PS51186"/>
    </source>
</evidence>
<gene>
    <name evidence="4" type="ORF">DDE23_24055</name>
</gene>
<keyword evidence="2" id="KW-0012">Acyltransferase</keyword>
<dbReference type="CDD" id="cd04301">
    <property type="entry name" value="NAT_SF"/>
    <property type="match status" value="1"/>
</dbReference>
<dbReference type="Gene3D" id="3.40.630.30">
    <property type="match status" value="1"/>
</dbReference>
<evidence type="ECO:0000313" key="4">
    <source>
        <dbReference type="EMBL" id="PVE44954.1"/>
    </source>
</evidence>
<dbReference type="InterPro" id="IPR050832">
    <property type="entry name" value="Bact_Acetyltransf"/>
</dbReference>
<dbReference type="InterPro" id="IPR016181">
    <property type="entry name" value="Acyl_CoA_acyltransferase"/>
</dbReference>
<evidence type="ECO:0000256" key="1">
    <source>
        <dbReference type="ARBA" id="ARBA00022679"/>
    </source>
</evidence>
<dbReference type="EMBL" id="QDDR01000020">
    <property type="protein sequence ID" value="PVE44954.1"/>
    <property type="molecule type" value="Genomic_DNA"/>
</dbReference>
<comment type="caution">
    <text evidence="4">The sequence shown here is derived from an EMBL/GenBank/DDBJ whole genome shotgun (WGS) entry which is preliminary data.</text>
</comment>
<dbReference type="GO" id="GO:0016747">
    <property type="term" value="F:acyltransferase activity, transferring groups other than amino-acyl groups"/>
    <property type="evidence" value="ECO:0007669"/>
    <property type="project" value="InterPro"/>
</dbReference>
<dbReference type="AlphaFoldDB" id="A0A2T7UJW1"/>
<keyword evidence="5" id="KW-1185">Reference proteome</keyword>
<dbReference type="Proteomes" id="UP000244810">
    <property type="component" value="Unassembled WGS sequence"/>
</dbReference>
<name>A0A2T7UJW1_9RHOB</name>
<dbReference type="SUPFAM" id="SSF55729">
    <property type="entry name" value="Acyl-CoA N-acyltransferases (Nat)"/>
    <property type="match status" value="1"/>
</dbReference>
<evidence type="ECO:0000256" key="2">
    <source>
        <dbReference type="ARBA" id="ARBA00023315"/>
    </source>
</evidence>
<sequence length="146" mass="15788">MIRPATPDDLAAIRACAEAAYARYVPLIGRRPAPMDADYAALVAQGFARVAEVEGAVRGFVTFWPKDDHLYLDAVAVHPDAAGRGLGRALVGAAEAAGRAAGLGEIRLYTNAAMTGNLTLYPHLGYRQVDRRRDQGFDRVFFVKDL</sequence>
<accession>A0A2T7UJW1</accession>
<keyword evidence="1 4" id="KW-0808">Transferase</keyword>
<proteinExistence type="predicted"/>
<reference evidence="4 5" key="1">
    <citation type="journal article" date="2011" name="Syst. Appl. Microbiol.">
        <title>Defluviimonas denitrificans gen. nov., sp. nov., and Pararhodobacter aggregans gen. nov., sp. nov., non-phototrophic Rhodobacteraceae from the biofilter of a marine aquaculture.</title>
        <authorList>
            <person name="Foesel B.U."/>
            <person name="Drake H.L."/>
            <person name="Schramm A."/>
        </authorList>
    </citation>
    <scope>NUCLEOTIDE SEQUENCE [LARGE SCALE GENOMIC DNA]</scope>
    <source>
        <strain evidence="4 5">D1-19</strain>
    </source>
</reference>
<evidence type="ECO:0000313" key="5">
    <source>
        <dbReference type="Proteomes" id="UP000244810"/>
    </source>
</evidence>
<dbReference type="PROSITE" id="PS51186">
    <property type="entry name" value="GNAT"/>
    <property type="match status" value="1"/>
</dbReference>
<organism evidence="4 5">
    <name type="scientific">Pararhodobacter aggregans</name>
    <dbReference type="NCBI Taxonomy" id="404875"/>
    <lineage>
        <taxon>Bacteria</taxon>
        <taxon>Pseudomonadati</taxon>
        <taxon>Pseudomonadota</taxon>
        <taxon>Alphaproteobacteria</taxon>
        <taxon>Rhodobacterales</taxon>
        <taxon>Paracoccaceae</taxon>
        <taxon>Pararhodobacter</taxon>
    </lineage>
</organism>
<dbReference type="Pfam" id="PF00583">
    <property type="entry name" value="Acetyltransf_1"/>
    <property type="match status" value="1"/>
</dbReference>
<dbReference type="PANTHER" id="PTHR43877:SF2">
    <property type="entry name" value="AMINOALKYLPHOSPHONATE N-ACETYLTRANSFERASE-RELATED"/>
    <property type="match status" value="1"/>
</dbReference>
<feature type="domain" description="N-acetyltransferase" evidence="3">
    <location>
        <begin position="1"/>
        <end position="146"/>
    </location>
</feature>
<dbReference type="OrthoDB" id="281808at2"/>
<dbReference type="InterPro" id="IPR000182">
    <property type="entry name" value="GNAT_dom"/>
</dbReference>